<dbReference type="EMBL" id="KL367695">
    <property type="protein sequence ID" value="KFD60090.1"/>
    <property type="molecule type" value="Genomic_DNA"/>
</dbReference>
<organism evidence="2">
    <name type="scientific">Trichuris suis</name>
    <name type="common">pig whipworm</name>
    <dbReference type="NCBI Taxonomy" id="68888"/>
    <lineage>
        <taxon>Eukaryota</taxon>
        <taxon>Metazoa</taxon>
        <taxon>Ecdysozoa</taxon>
        <taxon>Nematoda</taxon>
        <taxon>Enoplea</taxon>
        <taxon>Dorylaimia</taxon>
        <taxon>Trichinellida</taxon>
        <taxon>Trichuridae</taxon>
        <taxon>Trichuris</taxon>
    </lineage>
</organism>
<dbReference type="Proteomes" id="UP000030764">
    <property type="component" value="Unassembled WGS sequence"/>
</dbReference>
<protein>
    <submittedName>
        <fullName evidence="2">Uncharacterized protein</fullName>
    </submittedName>
</protein>
<dbReference type="EMBL" id="KL363215">
    <property type="protein sequence ID" value="KFD53661.1"/>
    <property type="molecule type" value="Genomic_DNA"/>
</dbReference>
<dbReference type="Proteomes" id="UP000030758">
    <property type="component" value="Unassembled WGS sequence"/>
</dbReference>
<dbReference type="AlphaFoldDB" id="A0A085MS94"/>
<proteinExistence type="predicted"/>
<evidence type="ECO:0000313" key="2">
    <source>
        <dbReference type="EMBL" id="KFD60090.1"/>
    </source>
</evidence>
<reference evidence="2 3" key="1">
    <citation type="journal article" date="2014" name="Nat. Genet.">
        <title>Genome and transcriptome of the porcine whipworm Trichuris suis.</title>
        <authorList>
            <person name="Jex A.R."/>
            <person name="Nejsum P."/>
            <person name="Schwarz E.M."/>
            <person name="Hu L."/>
            <person name="Young N.D."/>
            <person name="Hall R.S."/>
            <person name="Korhonen P.K."/>
            <person name="Liao S."/>
            <person name="Thamsborg S."/>
            <person name="Xia J."/>
            <person name="Xu P."/>
            <person name="Wang S."/>
            <person name="Scheerlinck J.P."/>
            <person name="Hofmann A."/>
            <person name="Sternberg P.W."/>
            <person name="Wang J."/>
            <person name="Gasser R.B."/>
        </authorList>
    </citation>
    <scope>NUCLEOTIDE SEQUENCE [LARGE SCALE GENOMIC DNA]</scope>
    <source>
        <strain evidence="2">DCEP-RM93F</strain>
        <strain evidence="1">DCEP-RM93M</strain>
    </source>
</reference>
<evidence type="ECO:0000313" key="3">
    <source>
        <dbReference type="Proteomes" id="UP000030764"/>
    </source>
</evidence>
<keyword evidence="3" id="KW-1185">Reference proteome</keyword>
<evidence type="ECO:0000313" key="1">
    <source>
        <dbReference type="EMBL" id="KFD53661.1"/>
    </source>
</evidence>
<sequence length="90" mass="9893">MEHSKVCASRCKEKTVNYIAVCMSKRANGSHSKLGRHIGHRNGGEALTCLGKANSVSMTEKIPIAKRARFVIHPPLDVLMDGFNCVLSQR</sequence>
<gene>
    <name evidence="1" type="ORF">M513_05577</name>
    <name evidence="2" type="ORF">M514_05577</name>
</gene>
<accession>A0A085MS94</accession>
<name>A0A085MS94_9BILA</name>